<keyword evidence="20" id="KW-1185">Reference proteome</keyword>
<dbReference type="GO" id="GO:0035097">
    <property type="term" value="C:histone methyltransferase complex"/>
    <property type="evidence" value="ECO:0007669"/>
    <property type="project" value="TreeGrafter"/>
</dbReference>
<dbReference type="SMART" id="SM00317">
    <property type="entry name" value="SET"/>
    <property type="match status" value="1"/>
</dbReference>
<dbReference type="Gene3D" id="2.170.270.10">
    <property type="entry name" value="SET domain"/>
    <property type="match status" value="1"/>
</dbReference>
<dbReference type="PANTHER" id="PTHR45838">
    <property type="entry name" value="HISTONE-LYSINE-N-METHYLTRANSFERASE 2 KMT2 FAMILY MEMBER"/>
    <property type="match status" value="1"/>
</dbReference>
<evidence type="ECO:0000313" key="19">
    <source>
        <dbReference type="EMBL" id="RYR05808.1"/>
    </source>
</evidence>
<dbReference type="SMART" id="SM00249">
    <property type="entry name" value="PHD"/>
    <property type="match status" value="2"/>
</dbReference>
<protein>
    <recommendedName>
        <fullName evidence="21">Histone-lysine N-methyltransferase</fullName>
    </recommendedName>
</protein>
<evidence type="ECO:0000256" key="10">
    <source>
        <dbReference type="ARBA" id="ARBA00023015"/>
    </source>
</evidence>
<evidence type="ECO:0000259" key="16">
    <source>
        <dbReference type="PROSITE" id="PS50280"/>
    </source>
</evidence>
<dbReference type="Proteomes" id="UP000289738">
    <property type="component" value="Chromosome B06"/>
</dbReference>
<feature type="domain" description="Post-SET" evidence="17">
    <location>
        <begin position="1884"/>
        <end position="1900"/>
    </location>
</feature>
<dbReference type="InterPro" id="IPR046341">
    <property type="entry name" value="SET_dom_sf"/>
</dbReference>
<dbReference type="Pfam" id="PF16135">
    <property type="entry name" value="TDBD"/>
    <property type="match status" value="1"/>
</dbReference>
<dbReference type="EMBL" id="SDMP01000016">
    <property type="protein sequence ID" value="RYR05808.1"/>
    <property type="molecule type" value="Genomic_DNA"/>
</dbReference>
<evidence type="ECO:0000256" key="11">
    <source>
        <dbReference type="ARBA" id="ARBA00023163"/>
    </source>
</evidence>
<dbReference type="CDD" id="cd15571">
    <property type="entry name" value="ePHD"/>
    <property type="match status" value="1"/>
</dbReference>
<evidence type="ECO:0000256" key="4">
    <source>
        <dbReference type="ARBA" id="ARBA00022691"/>
    </source>
</evidence>
<dbReference type="Pfam" id="PF13831">
    <property type="entry name" value="PHD_2"/>
    <property type="match status" value="1"/>
</dbReference>
<dbReference type="GO" id="GO:0042800">
    <property type="term" value="F:histone H3K4 methyltransferase activity"/>
    <property type="evidence" value="ECO:0007669"/>
    <property type="project" value="TreeGrafter"/>
</dbReference>
<evidence type="ECO:0000256" key="12">
    <source>
        <dbReference type="ARBA" id="ARBA00023242"/>
    </source>
</evidence>
<proteinExistence type="predicted"/>
<evidence type="ECO:0000256" key="9">
    <source>
        <dbReference type="ARBA" id="ARBA00022853"/>
    </source>
</evidence>
<accession>A0A444YV86</accession>
<dbReference type="InterPro" id="IPR032308">
    <property type="entry name" value="TDBD"/>
</dbReference>
<evidence type="ECO:0000259" key="18">
    <source>
        <dbReference type="PROSITE" id="PS51805"/>
    </source>
</evidence>
<evidence type="ECO:0000256" key="5">
    <source>
        <dbReference type="ARBA" id="ARBA00022723"/>
    </source>
</evidence>
<evidence type="ECO:0000256" key="2">
    <source>
        <dbReference type="ARBA" id="ARBA00022603"/>
    </source>
</evidence>
<comment type="subcellular location">
    <subcellularLocation>
        <location evidence="1">Nucleus</location>
    </subcellularLocation>
</comment>
<dbReference type="SMART" id="SM00508">
    <property type="entry name" value="PostSET"/>
    <property type="match status" value="1"/>
</dbReference>
<dbReference type="PROSITE" id="PS50280">
    <property type="entry name" value="SET"/>
    <property type="match status" value="1"/>
</dbReference>
<feature type="compositionally biased region" description="Basic residues" evidence="14">
    <location>
        <begin position="1091"/>
        <end position="1100"/>
    </location>
</feature>
<dbReference type="CDD" id="cd10518">
    <property type="entry name" value="SET_SETD1-like"/>
    <property type="match status" value="1"/>
</dbReference>
<keyword evidence="6" id="KW-0677">Repeat</keyword>
<dbReference type="OrthoDB" id="308383at2759"/>
<keyword evidence="8" id="KW-0862">Zinc</keyword>
<feature type="domain" description="PHD-type" evidence="15">
    <location>
        <begin position="1389"/>
        <end position="1440"/>
    </location>
</feature>
<feature type="compositionally biased region" description="Basic and acidic residues" evidence="14">
    <location>
        <begin position="1162"/>
        <end position="1171"/>
    </location>
</feature>
<dbReference type="InterPro" id="IPR013083">
    <property type="entry name" value="Znf_RING/FYVE/PHD"/>
</dbReference>
<evidence type="ECO:0000256" key="6">
    <source>
        <dbReference type="ARBA" id="ARBA00022737"/>
    </source>
</evidence>
<dbReference type="Pfam" id="PF00856">
    <property type="entry name" value="SET"/>
    <property type="match status" value="1"/>
</dbReference>
<keyword evidence="11" id="KW-0804">Transcription</keyword>
<evidence type="ECO:0000256" key="1">
    <source>
        <dbReference type="ARBA" id="ARBA00004123"/>
    </source>
</evidence>
<keyword evidence="10" id="KW-0805">Transcription regulation</keyword>
<evidence type="ECO:0000259" key="17">
    <source>
        <dbReference type="PROSITE" id="PS50868"/>
    </source>
</evidence>
<dbReference type="InterPro" id="IPR001214">
    <property type="entry name" value="SET_dom"/>
</dbReference>
<feature type="region of interest" description="Disordered" evidence="14">
    <location>
        <begin position="1140"/>
        <end position="1188"/>
    </location>
</feature>
<evidence type="ECO:0000256" key="13">
    <source>
        <dbReference type="PROSITE-ProRule" id="PRU00146"/>
    </source>
</evidence>
<evidence type="ECO:0000256" key="8">
    <source>
        <dbReference type="ARBA" id="ARBA00022833"/>
    </source>
</evidence>
<feature type="domain" description="PHD-type" evidence="18">
    <location>
        <begin position="1538"/>
        <end position="1652"/>
    </location>
</feature>
<feature type="region of interest" description="Disordered" evidence="14">
    <location>
        <begin position="1068"/>
        <end position="1114"/>
    </location>
</feature>
<evidence type="ECO:0000259" key="15">
    <source>
        <dbReference type="PROSITE" id="PS50016"/>
    </source>
</evidence>
<dbReference type="InterPro" id="IPR003616">
    <property type="entry name" value="Post-SET_dom"/>
</dbReference>
<dbReference type="Gene3D" id="3.30.40.10">
    <property type="entry name" value="Zinc/RING finger domain, C3HC4 (zinc finger)"/>
    <property type="match status" value="2"/>
</dbReference>
<reference evidence="19 20" key="1">
    <citation type="submission" date="2019-01" db="EMBL/GenBank/DDBJ databases">
        <title>Sequencing of cultivated peanut Arachis hypogaea provides insights into genome evolution and oil improvement.</title>
        <authorList>
            <person name="Chen X."/>
        </authorList>
    </citation>
    <scope>NUCLEOTIDE SEQUENCE [LARGE SCALE GENOMIC DNA]</scope>
    <source>
        <strain evidence="20">cv. Fuhuasheng</strain>
        <tissue evidence="19">Leaves</tissue>
    </source>
</reference>
<keyword evidence="3" id="KW-0808">Transferase</keyword>
<dbReference type="InterPro" id="IPR019787">
    <property type="entry name" value="Znf_PHD-finger"/>
</dbReference>
<gene>
    <name evidence="19" type="ORF">Ahy_B06g085627</name>
</gene>
<dbReference type="PROSITE" id="PS50016">
    <property type="entry name" value="ZF_PHD_2"/>
    <property type="match status" value="1"/>
</dbReference>
<evidence type="ECO:0000256" key="3">
    <source>
        <dbReference type="ARBA" id="ARBA00022679"/>
    </source>
</evidence>
<keyword evidence="7 13" id="KW-0863">Zinc-finger</keyword>
<dbReference type="STRING" id="3818.A0A444YV86"/>
<dbReference type="InterPro" id="IPR034732">
    <property type="entry name" value="EPHD"/>
</dbReference>
<keyword evidence="5" id="KW-0479">Metal-binding</keyword>
<keyword evidence="12" id="KW-0539">Nucleus</keyword>
<keyword evidence="9" id="KW-0156">Chromatin regulator</keyword>
<evidence type="ECO:0008006" key="21">
    <source>
        <dbReference type="Google" id="ProtNLM"/>
    </source>
</evidence>
<keyword evidence="4" id="KW-0949">S-adenosyl-L-methionine</keyword>
<dbReference type="GO" id="GO:0008270">
    <property type="term" value="F:zinc ion binding"/>
    <property type="evidence" value="ECO:0007669"/>
    <property type="project" value="UniProtKB-KW"/>
</dbReference>
<dbReference type="PROSITE" id="PS50868">
    <property type="entry name" value="POST_SET"/>
    <property type="match status" value="1"/>
</dbReference>
<evidence type="ECO:0000256" key="14">
    <source>
        <dbReference type="SAM" id="MobiDB-lite"/>
    </source>
</evidence>
<dbReference type="InterPro" id="IPR001965">
    <property type="entry name" value="Znf_PHD"/>
</dbReference>
<dbReference type="InterPro" id="IPR011011">
    <property type="entry name" value="Znf_FYVE_PHD"/>
</dbReference>
<sequence>MQDSVYPSCSYSANHGDAGNSFVALLYGPPSLLQYDFKDLSDQKLCTPSGSCTAASGNFVVDCSDSGTFPTSSGGIFIENLNSHNLQSRQDTVLDSSSRGMVGLRDSVHSVFHDIQSNNAAAQSTVPGGKKAREPFSSRSQWCGTNSASSLNVCATDNQTTPNMVPEHCSSNLNSLLTSGCPRVFCMEKSGYLLLSNTGLLGIVCLCHSCHMSVLKFCEHAGLYGINPGDAVHMENGETIAQWKNLYLLKFGIRSLGNESEWDWPEVLSTTGSLMRSNSSSSSMSKSDLSQILSSSAVRLRSAKPCDYVPFPKATSTEPSLLSGVFPREEPNTIQESGKIPLKGFVGTCTTTNIVGIQGDDGCQPVPPFFDSLKRNGNFSVAHSPSQIPTSLPIDHECIKNNNEKDVLIGKDAASSNIELRLGQPPQTGNPVPSFIGHPLFNALVSPPNLHLAKPMINMHSSEGKLQNNFCHGYGSFKMVDQPQPKIKNYMPGVSNAFGGAARSKPDSAANSLLFSPLPQLNLQPEGKTKASEILKNDSGPDISKKHYEFNGMQFAPINVPWKNNGHTGRQLDCSAVGSIKGLGNDEGVNFAKDPCAKLNSGFGISNLVKYPSSIRGAVGGNGSCISTVKGKIYESYNESRLPFDTSAGVNFLCDSKNVSSVGQKNHFTSGTTIPLEGILKGFPLLVPNSTSNQTTTPQQQSINLDRPLLDENMRLLAVTQILELSKQRHALHFHKMNQKHKRSSNTSEAHPDVYEALTSEQFSFGATFKLPQKRGPCGSPDTTDDLEKLASLTGLNRYCFSGLTALPLHSKEKKSQCKQAYNLQNEGQSLSLGINNDNTLFQRSSASNNFTEKPVDTNLGRYTFAAGQNRSSTNFFLGNGSTYNFKQFAKSSGETPLKIISKDESTHQWRGVPSKLWKADCDAKSLDPIAAEGQDDVQSVNASAKRFKRNFNMEDMLKVQEKSNVSTGSCAPMVTQASMEFNKIDSCIIDGGDATDSNNLVLDEGSVINKGWSPDAVESERSSEFLGSTCESYLNKGHLRVINDQDKPCRSLLDELKLLDSMTRQKSQDQSHILSGHYKANQSQNVKDLKGKKKRRNRLKNLDASLPSPFLLHNKNDERQMYFPSTQRKSSANAAFLQSNAKHKHTALSPKFPGNHFLSARHSDKEDSHVSESSSDDEFRSLHDVPRRKKQRAYFPSDCVGHFQMQDPDLEETEIGKVESMFTRGTNANRITRPIVCGEYGEICSEELAGELPKIPKFVSLSKVLKSAKRCKVPRLTSKKKLKRLSFGSNEHCCGQPGLERGNTSLVIFKAKRESKAIHGNSIVNIAPLKLKNKETRKVRSINELTAKETKVKDIVVEYGEDKEHGWCNTKSRNFVQECMGISIQNSDAFCSVCQNSSNDDINCLLECSRCLIRVHQACYGISTLPKKGRWCCRPCRTNSKDIACVLCGYGGGAMTRATQNRTMVKSLLKAWSIEKGGMSKHSTTPELFEKETDVFDSTKSELKFDQTCGLKSGNVEISRSDQLKVEMSTNQMQNVPYNILKVHNSITAGVHDTSVKQWIHMVCGLWTPGTRCPNVNTMSAFDVSGVTLPREDVVCSICNRWGGSCIECRIVNCLVKFHPWCAHQKNLLQCETEGDDDENVGFYGRCMLHAVDPRYQSKYDPVDDIDSLEEREFTCARTEGYKGCKRDGFHRYCYSALKGKGGSGCLVPEEQLNAWIHINGQKLCPQRLPKPASDIEHDCRKEYARYKLAKGWKHLVVYKSGIHALGLYTSRFISRGEMVVEYVGEIVGSRVADKREIEYQSERKLQYKGACYFFRIDKEHIIDATKKGGIARYVNHSCLPNCVAKVVTIRHEKKVVFFAERDIYPGEEITYDYHFNNEDEGKKIPCYCNSKNCRRYLN</sequence>
<dbReference type="GO" id="GO:0032259">
    <property type="term" value="P:methylation"/>
    <property type="evidence" value="ECO:0007669"/>
    <property type="project" value="UniProtKB-KW"/>
</dbReference>
<dbReference type="PANTHER" id="PTHR45838:SF4">
    <property type="entry name" value="HISTONE-LYSINE N-METHYLTRANSFERASE TRITHORAX"/>
    <property type="match status" value="1"/>
</dbReference>
<feature type="domain" description="SET" evidence="16">
    <location>
        <begin position="1755"/>
        <end position="1876"/>
    </location>
</feature>
<dbReference type="SUPFAM" id="SSF57903">
    <property type="entry name" value="FYVE/PHD zinc finger"/>
    <property type="match status" value="1"/>
</dbReference>
<dbReference type="SUPFAM" id="SSF82199">
    <property type="entry name" value="SET domain"/>
    <property type="match status" value="1"/>
</dbReference>
<keyword evidence="2" id="KW-0489">Methyltransferase</keyword>
<evidence type="ECO:0000256" key="7">
    <source>
        <dbReference type="ARBA" id="ARBA00022771"/>
    </source>
</evidence>
<comment type="caution">
    <text evidence="19">The sequence shown here is derived from an EMBL/GenBank/DDBJ whole genome shotgun (WGS) entry which is preliminary data.</text>
</comment>
<evidence type="ECO:0000313" key="20">
    <source>
        <dbReference type="Proteomes" id="UP000289738"/>
    </source>
</evidence>
<dbReference type="Pfam" id="PF13832">
    <property type="entry name" value="zf-HC5HC2H_2"/>
    <property type="match status" value="1"/>
</dbReference>
<name>A0A444YV86_ARAHY</name>
<dbReference type="GO" id="GO:0045893">
    <property type="term" value="P:positive regulation of DNA-templated transcription"/>
    <property type="evidence" value="ECO:0007669"/>
    <property type="project" value="TreeGrafter"/>
</dbReference>
<dbReference type="PROSITE" id="PS51805">
    <property type="entry name" value="EPHD"/>
    <property type="match status" value="1"/>
</dbReference>
<organism evidence="19 20">
    <name type="scientific">Arachis hypogaea</name>
    <name type="common">Peanut</name>
    <dbReference type="NCBI Taxonomy" id="3818"/>
    <lineage>
        <taxon>Eukaryota</taxon>
        <taxon>Viridiplantae</taxon>
        <taxon>Streptophyta</taxon>
        <taxon>Embryophyta</taxon>
        <taxon>Tracheophyta</taxon>
        <taxon>Spermatophyta</taxon>
        <taxon>Magnoliopsida</taxon>
        <taxon>eudicotyledons</taxon>
        <taxon>Gunneridae</taxon>
        <taxon>Pentapetalae</taxon>
        <taxon>rosids</taxon>
        <taxon>fabids</taxon>
        <taxon>Fabales</taxon>
        <taxon>Fabaceae</taxon>
        <taxon>Papilionoideae</taxon>
        <taxon>50 kb inversion clade</taxon>
        <taxon>dalbergioids sensu lato</taxon>
        <taxon>Dalbergieae</taxon>
        <taxon>Pterocarpus clade</taxon>
        <taxon>Arachis</taxon>
    </lineage>
</organism>